<dbReference type="InterPro" id="IPR011990">
    <property type="entry name" value="TPR-like_helical_dom_sf"/>
</dbReference>
<dbReference type="RefSeq" id="WP_061833346.1">
    <property type="nucleotide sequence ID" value="NZ_LUKE01000001.1"/>
</dbReference>
<evidence type="ECO:0000313" key="2">
    <source>
        <dbReference type="Proteomes" id="UP000075320"/>
    </source>
</evidence>
<accession>A0A150WMS5</accession>
<name>A0A150WMS5_BDEBC</name>
<keyword evidence="2" id="KW-1185">Reference proteome</keyword>
<dbReference type="Gene3D" id="1.25.40.10">
    <property type="entry name" value="Tetratricopeptide repeat domain"/>
    <property type="match status" value="1"/>
</dbReference>
<dbReference type="OrthoDB" id="286123at2"/>
<comment type="caution">
    <text evidence="1">The sequence shown here is derived from an EMBL/GenBank/DDBJ whole genome shotgun (WGS) entry which is preliminary data.</text>
</comment>
<protein>
    <recommendedName>
        <fullName evidence="3">DUF4304 domain-containing protein</fullName>
    </recommendedName>
</protein>
<gene>
    <name evidence="1" type="ORF">AZI86_01650</name>
</gene>
<dbReference type="EMBL" id="LUKE01000001">
    <property type="protein sequence ID" value="KYG65803.1"/>
    <property type="molecule type" value="Genomic_DNA"/>
</dbReference>
<evidence type="ECO:0008006" key="3">
    <source>
        <dbReference type="Google" id="ProtNLM"/>
    </source>
</evidence>
<sequence>MAEVNPRTLFLEILSNDFHPILKRLGFEGKGQKYKRIKEEVVEFLEIEGSKWDGVCYVEMGIFPLMFLDTPWEDKKISDAKKITFADCPIHFRLKSKSGSDSWSYGKGDDSQAKESVKRLVQAYSENGEPIFQRADSLSKLSNCYFETAINAYSKIEDFGIFNTNIPPLMAQVHFHLGNLDLAVKFLRGGIEYFQKEPNAWRFKESIDKLQSAISEIEKIRQM</sequence>
<evidence type="ECO:0000313" key="1">
    <source>
        <dbReference type="EMBL" id="KYG65803.1"/>
    </source>
</evidence>
<dbReference type="SUPFAM" id="SSF48452">
    <property type="entry name" value="TPR-like"/>
    <property type="match status" value="1"/>
</dbReference>
<reference evidence="1 2" key="1">
    <citation type="submission" date="2016-03" db="EMBL/GenBank/DDBJ databases">
        <authorList>
            <person name="Ploux O."/>
        </authorList>
    </citation>
    <scope>NUCLEOTIDE SEQUENCE [LARGE SCALE GENOMIC DNA]</scope>
    <source>
        <strain evidence="1 2">R0</strain>
    </source>
</reference>
<proteinExistence type="predicted"/>
<dbReference type="Proteomes" id="UP000075320">
    <property type="component" value="Unassembled WGS sequence"/>
</dbReference>
<dbReference type="AlphaFoldDB" id="A0A150WMS5"/>
<dbReference type="Pfam" id="PF14137">
    <property type="entry name" value="DUF4304"/>
    <property type="match status" value="1"/>
</dbReference>
<dbReference type="InterPro" id="IPR025412">
    <property type="entry name" value="DUF4304"/>
</dbReference>
<organism evidence="1 2">
    <name type="scientific">Bdellovibrio bacteriovorus</name>
    <dbReference type="NCBI Taxonomy" id="959"/>
    <lineage>
        <taxon>Bacteria</taxon>
        <taxon>Pseudomonadati</taxon>
        <taxon>Bdellovibrionota</taxon>
        <taxon>Bdellovibrionia</taxon>
        <taxon>Bdellovibrionales</taxon>
        <taxon>Pseudobdellovibrionaceae</taxon>
        <taxon>Bdellovibrio</taxon>
    </lineage>
</organism>